<dbReference type="InterPro" id="IPR014729">
    <property type="entry name" value="Rossmann-like_a/b/a_fold"/>
</dbReference>
<protein>
    <submittedName>
        <fullName evidence="1">Phosphoadenosine phosphosulfate reductase</fullName>
    </submittedName>
</protein>
<dbReference type="AlphaFoldDB" id="A0A7X5ASQ1"/>
<organism evidence="1 2">
    <name type="scientific">Photobacterium halotolerans</name>
    <dbReference type="NCBI Taxonomy" id="265726"/>
    <lineage>
        <taxon>Bacteria</taxon>
        <taxon>Pseudomonadati</taxon>
        <taxon>Pseudomonadota</taxon>
        <taxon>Gammaproteobacteria</taxon>
        <taxon>Vibrionales</taxon>
        <taxon>Vibrionaceae</taxon>
        <taxon>Photobacterium</taxon>
    </lineage>
</organism>
<comment type="caution">
    <text evidence="1">The sequence shown here is derived from an EMBL/GenBank/DDBJ whole genome shotgun (WGS) entry which is preliminary data.</text>
</comment>
<dbReference type="Proteomes" id="UP000465712">
    <property type="component" value="Unassembled WGS sequence"/>
</dbReference>
<name>A0A7X5ASQ1_9GAMM</name>
<accession>A0A7X5ASQ1</accession>
<reference evidence="1 2" key="1">
    <citation type="submission" date="2017-05" db="EMBL/GenBank/DDBJ databases">
        <title>High clonality and local adaptation shapes Vibrionaceae linages within an endangered oasis.</title>
        <authorList>
            <person name="Vazquez-Rosas-Landa M."/>
        </authorList>
    </citation>
    <scope>NUCLEOTIDE SEQUENCE [LARGE SCALE GENOMIC DNA]</scope>
    <source>
        <strain evidence="1 2">P46_P4S1P180</strain>
    </source>
</reference>
<sequence length="257" mass="29332">MGKFIALSYGAGTNSTAILAGMYERGLRPDVITFADTGAEKPHTYSHLTVVNNWLLSIGFPQISVVRKNYFDGRVANLYDHCIERKMLPSLAYGRKNCSQKFKIEPQNKFLNNFAPAKAVWKQGDKVVKAIGYDIDERHRAENAPAEDKKYVMWYPLIEWGWDREDCKRAIKRVGLPQPGKSACYFCPSSRYDEIRLLEQHYPELLNKALELEKKADLHTVKGLGRRFNWGQFISQPDLVGAFPADWDMPCGCFDGD</sequence>
<evidence type="ECO:0000313" key="1">
    <source>
        <dbReference type="EMBL" id="NAW64531.1"/>
    </source>
</evidence>
<dbReference type="Gene3D" id="3.40.50.620">
    <property type="entry name" value="HUPs"/>
    <property type="match status" value="1"/>
</dbReference>
<dbReference type="SUPFAM" id="SSF52402">
    <property type="entry name" value="Adenine nucleotide alpha hydrolases-like"/>
    <property type="match status" value="1"/>
</dbReference>
<dbReference type="RefSeq" id="WP_161443285.1">
    <property type="nucleotide sequence ID" value="NZ_WXWW01000078.1"/>
</dbReference>
<gene>
    <name evidence="1" type="ORF">CAG72_04805</name>
</gene>
<evidence type="ECO:0000313" key="2">
    <source>
        <dbReference type="Proteomes" id="UP000465712"/>
    </source>
</evidence>
<proteinExistence type="predicted"/>
<dbReference type="EMBL" id="WXWW01000078">
    <property type="protein sequence ID" value="NAW64531.1"/>
    <property type="molecule type" value="Genomic_DNA"/>
</dbReference>